<organism evidence="1 2">
    <name type="scientific">Nitrosomonas oligotropha</name>
    <dbReference type="NCBI Taxonomy" id="42354"/>
    <lineage>
        <taxon>Bacteria</taxon>
        <taxon>Pseudomonadati</taxon>
        <taxon>Pseudomonadota</taxon>
        <taxon>Betaproteobacteria</taxon>
        <taxon>Nitrosomonadales</taxon>
        <taxon>Nitrosomonadaceae</taxon>
        <taxon>Nitrosomonas</taxon>
    </lineage>
</organism>
<dbReference type="Proteomes" id="UP000198814">
    <property type="component" value="Unassembled WGS sequence"/>
</dbReference>
<dbReference type="STRING" id="42354.SAMN05216333_1132"/>
<dbReference type="InterPro" id="IPR032675">
    <property type="entry name" value="LRR_dom_sf"/>
</dbReference>
<dbReference type="RefSeq" id="WP_090318680.1">
    <property type="nucleotide sequence ID" value="NZ_FNOE01000011.1"/>
</dbReference>
<sequence>MNKINIINEKSYQEAERLIEQARVTSAKQLDLSSLRIVDLPTSLGQLHWLKLLDLSNCYWLQNLSVLENLADLQSLNLSWCEQLTDLKELENLTDLQSLNCKNS</sequence>
<dbReference type="OrthoDB" id="6309115at2"/>
<reference evidence="2" key="1">
    <citation type="submission" date="2016-10" db="EMBL/GenBank/DDBJ databases">
        <authorList>
            <person name="Varghese N."/>
            <person name="Submissions S."/>
        </authorList>
    </citation>
    <scope>NUCLEOTIDE SEQUENCE [LARGE SCALE GENOMIC DNA]</scope>
    <source>
        <strain evidence="2">Nm76</strain>
    </source>
</reference>
<dbReference type="EMBL" id="FODO01000013">
    <property type="protein sequence ID" value="SEO59928.1"/>
    <property type="molecule type" value="Genomic_DNA"/>
</dbReference>
<gene>
    <name evidence="1" type="ORF">SAMN05216333_1132</name>
</gene>
<dbReference type="PANTHER" id="PTHR47186">
    <property type="entry name" value="LEUCINE-RICH REPEAT-CONTAINING PROTEIN 57"/>
    <property type="match status" value="1"/>
</dbReference>
<dbReference type="AlphaFoldDB" id="A0A1H8R1B3"/>
<evidence type="ECO:0008006" key="3">
    <source>
        <dbReference type="Google" id="ProtNLM"/>
    </source>
</evidence>
<evidence type="ECO:0000313" key="1">
    <source>
        <dbReference type="EMBL" id="SEO59928.1"/>
    </source>
</evidence>
<accession>A0A1H8R1B3</accession>
<dbReference type="Gene3D" id="3.80.10.10">
    <property type="entry name" value="Ribonuclease Inhibitor"/>
    <property type="match status" value="1"/>
</dbReference>
<dbReference type="SUPFAM" id="SSF52058">
    <property type="entry name" value="L domain-like"/>
    <property type="match status" value="1"/>
</dbReference>
<proteinExistence type="predicted"/>
<dbReference type="PANTHER" id="PTHR47186:SF61">
    <property type="entry name" value="LEUCINE-RICH REPEAT-CONTAINING PROTEIN 57-RELATED"/>
    <property type="match status" value="1"/>
</dbReference>
<protein>
    <recommendedName>
        <fullName evidence="3">Leucine-rich repeat domain-containing protein</fullName>
    </recommendedName>
</protein>
<keyword evidence="2" id="KW-1185">Reference proteome</keyword>
<name>A0A1H8R1B3_9PROT</name>
<evidence type="ECO:0000313" key="2">
    <source>
        <dbReference type="Proteomes" id="UP000198814"/>
    </source>
</evidence>